<dbReference type="Gramene" id="Psat03G0369300-T2">
    <property type="protein sequence ID" value="KAI5428783.1"/>
    <property type="gene ID" value="KIW84_033693"/>
</dbReference>
<dbReference type="Pfam" id="PF02902">
    <property type="entry name" value="Peptidase_C48"/>
    <property type="match status" value="1"/>
</dbReference>
<evidence type="ECO:0000313" key="7">
    <source>
        <dbReference type="Proteomes" id="UP001058974"/>
    </source>
</evidence>
<keyword evidence="2" id="KW-0645">Protease</keyword>
<dbReference type="GO" id="GO:0008234">
    <property type="term" value="F:cysteine-type peptidase activity"/>
    <property type="evidence" value="ECO:0007669"/>
    <property type="project" value="InterPro"/>
</dbReference>
<dbReference type="InterPro" id="IPR058352">
    <property type="entry name" value="DUF8039"/>
</dbReference>
<reference evidence="6 7" key="1">
    <citation type="journal article" date="2022" name="Nat. Genet.">
        <title>Improved pea reference genome and pan-genome highlight genomic features and evolutionary characteristics.</title>
        <authorList>
            <person name="Yang T."/>
            <person name="Liu R."/>
            <person name="Luo Y."/>
            <person name="Hu S."/>
            <person name="Wang D."/>
            <person name="Wang C."/>
            <person name="Pandey M.K."/>
            <person name="Ge S."/>
            <person name="Xu Q."/>
            <person name="Li N."/>
            <person name="Li G."/>
            <person name="Huang Y."/>
            <person name="Saxena R.K."/>
            <person name="Ji Y."/>
            <person name="Li M."/>
            <person name="Yan X."/>
            <person name="He Y."/>
            <person name="Liu Y."/>
            <person name="Wang X."/>
            <person name="Xiang C."/>
            <person name="Varshney R.K."/>
            <person name="Ding H."/>
            <person name="Gao S."/>
            <person name="Zong X."/>
        </authorList>
    </citation>
    <scope>NUCLEOTIDE SEQUENCE [LARGE SCALE GENOMIC DNA]</scope>
    <source>
        <strain evidence="6 7">cv. Zhongwan 6</strain>
    </source>
</reference>
<accession>A0A9D5B085</accession>
<evidence type="ECO:0000256" key="1">
    <source>
        <dbReference type="ARBA" id="ARBA00005234"/>
    </source>
</evidence>
<dbReference type="PANTHER" id="PTHR33018">
    <property type="entry name" value="OS10G0338966 PROTEIN-RELATED"/>
    <property type="match status" value="1"/>
</dbReference>
<feature type="coiled-coil region" evidence="4">
    <location>
        <begin position="709"/>
        <end position="736"/>
    </location>
</feature>
<comment type="similarity">
    <text evidence="1">Belongs to the peptidase C48 family.</text>
</comment>
<name>A0A9D5B085_PEA</name>
<comment type="caution">
    <text evidence="6">The sequence shown here is derived from an EMBL/GenBank/DDBJ whole genome shotgun (WGS) entry which is preliminary data.</text>
</comment>
<evidence type="ECO:0000259" key="5">
    <source>
        <dbReference type="PROSITE" id="PS50600"/>
    </source>
</evidence>
<sequence length="1141" mass="129798">MADNQQEEVSKKVSAEEEIRRGITVMRRVVQGRSRGIILDVCWNNQGQLIEPNGHTLTSFIGALVRNEIPITCDDWRNKELNESKEKIWSEVFRCFNIEEERRGFCMKLAGKLLRGFRTFLSSKFLKDADGNFVDAELPKKYESLISAEEWEAFKSKRQDPVFQRISATNRERASSPAYPYRKGRVGYGRLEQSMLQKEESSETSLPAHVLWKEARVGKSGVPQEEVLHVYQKCEELSQSISPNDTKGILSRALDVPEYSGRVRGKGFGVTPTSLSVKKGKAPSNRELHARLEAMQAELDALRREREASASTVYRDASDKNSINCTFQPNIPEGISHCQLYLSSPYYRMVGKGKVHNVSGVLLHTRELPAGCLKVSVDIAVEPNAALPYPSDDSDATTVHEAVGSFVAWPTNLICVGYEMASNEDHPHGDETVGGAEREIKRGITVMKKVIRDRDRGVLIKVHWNEGGQLIEPNGSTLTSFIGALVRNEVPITCDNWRNKQLNEAKDKIWSEIKRCFDIEENRRDHCLKLAGKLLRGFRTFLSTTFLRDTEGTFVDAELPSKYASLISPKEWETFKSKRKTQEFKSVSETNRQRASSPAYPYRKGRVGYGRLEQSILTKENSSETSLPAHVLWKEARVGKDGKIKEDVQQIFEKCETLSQSIVPYEDTDCRSILSRALDVPEYSGRVRGKGFGITQKSLNIKKQKTPSNKELQQTLEALKAEVLELRKERERDRAAGFKDTSDKDSINCNFQPTIPEGISPCHLYLARPTYRMVGKGKVHNNLSELLHTKPLPTGSLKVSVDIALEKDALLPHPDDVSDATLLGDAIGSFVAWPTDLIIVGYETPTKSKAKDKGIAREIESVASQKEIPVAKKTEISKRTGAKKKNPSKYRACLHTYLETTDISDGCVRLIPMDGAIFGFEYAEPLGKEDFDQILYHTQLSVGVINTYMRYLYDKLMGPRGLEQRFSFLNPMKTNLTEMIRKPDEVRTYVVERFMADTDREKLFFLPFNTGDGGHWLLVAINPFKEIVYYLDSLHNDWTTYPAMKTKVDTIIQTVRAQRKIQVPKRKANNITWNRVECPRQRNNIDCGYYTLRFMKETLLMDRTDIPSDYFDEYRCAYYSKDQLDEIKEELCQFIIELQVL</sequence>
<dbReference type="InterPro" id="IPR038765">
    <property type="entry name" value="Papain-like_cys_pep_sf"/>
</dbReference>
<keyword evidence="7" id="KW-1185">Reference proteome</keyword>
<evidence type="ECO:0000313" key="6">
    <source>
        <dbReference type="EMBL" id="KAI5428783.1"/>
    </source>
</evidence>
<dbReference type="SUPFAM" id="SSF54001">
    <property type="entry name" value="Cysteine proteinases"/>
    <property type="match status" value="1"/>
</dbReference>
<evidence type="ECO:0000256" key="3">
    <source>
        <dbReference type="ARBA" id="ARBA00022801"/>
    </source>
</evidence>
<dbReference type="EMBL" id="JAMSHJ010000003">
    <property type="protein sequence ID" value="KAI5428783.1"/>
    <property type="molecule type" value="Genomic_DNA"/>
</dbReference>
<keyword evidence="3" id="KW-0378">Hydrolase</keyword>
<organism evidence="6 7">
    <name type="scientific">Pisum sativum</name>
    <name type="common">Garden pea</name>
    <name type="synonym">Lathyrus oleraceus</name>
    <dbReference type="NCBI Taxonomy" id="3888"/>
    <lineage>
        <taxon>Eukaryota</taxon>
        <taxon>Viridiplantae</taxon>
        <taxon>Streptophyta</taxon>
        <taxon>Embryophyta</taxon>
        <taxon>Tracheophyta</taxon>
        <taxon>Spermatophyta</taxon>
        <taxon>Magnoliopsida</taxon>
        <taxon>eudicotyledons</taxon>
        <taxon>Gunneridae</taxon>
        <taxon>Pentapetalae</taxon>
        <taxon>rosids</taxon>
        <taxon>fabids</taxon>
        <taxon>Fabales</taxon>
        <taxon>Fabaceae</taxon>
        <taxon>Papilionoideae</taxon>
        <taxon>50 kb inversion clade</taxon>
        <taxon>NPAAA clade</taxon>
        <taxon>Hologalegina</taxon>
        <taxon>IRL clade</taxon>
        <taxon>Fabeae</taxon>
        <taxon>Lathyrus</taxon>
    </lineage>
</organism>
<feature type="domain" description="Ubiquitin-like protease family profile" evidence="5">
    <location>
        <begin position="924"/>
        <end position="1098"/>
    </location>
</feature>
<protein>
    <recommendedName>
        <fullName evidence="5">Ubiquitin-like protease family profile domain-containing protein</fullName>
    </recommendedName>
</protein>
<evidence type="ECO:0000256" key="4">
    <source>
        <dbReference type="SAM" id="Coils"/>
    </source>
</evidence>
<evidence type="ECO:0000256" key="2">
    <source>
        <dbReference type="ARBA" id="ARBA00022670"/>
    </source>
</evidence>
<dbReference type="PANTHER" id="PTHR33018:SF31">
    <property type="entry name" value="TRANSPOSASE, PTTA_EN_SPM, PLANT"/>
    <property type="match status" value="1"/>
</dbReference>
<keyword evidence="4" id="KW-0175">Coiled coil</keyword>
<dbReference type="Gene3D" id="3.40.395.10">
    <property type="entry name" value="Adenoviral Proteinase, Chain A"/>
    <property type="match status" value="1"/>
</dbReference>
<dbReference type="Proteomes" id="UP001058974">
    <property type="component" value="Chromosome 3"/>
</dbReference>
<dbReference type="GO" id="GO:0006508">
    <property type="term" value="P:proteolysis"/>
    <property type="evidence" value="ECO:0007669"/>
    <property type="project" value="UniProtKB-KW"/>
</dbReference>
<gene>
    <name evidence="6" type="ORF">KIW84_033693</name>
</gene>
<dbReference type="PROSITE" id="PS50600">
    <property type="entry name" value="ULP_PROTEASE"/>
    <property type="match status" value="1"/>
</dbReference>
<dbReference type="Pfam" id="PF26133">
    <property type="entry name" value="DUF8039"/>
    <property type="match status" value="2"/>
</dbReference>
<dbReference type="AlphaFoldDB" id="A0A9D5B085"/>
<proteinExistence type="inferred from homology"/>
<feature type="coiled-coil region" evidence="4">
    <location>
        <begin position="285"/>
        <end position="312"/>
    </location>
</feature>
<dbReference type="InterPro" id="IPR003653">
    <property type="entry name" value="Peptidase_C48_C"/>
</dbReference>